<dbReference type="InterPro" id="IPR001965">
    <property type="entry name" value="Znf_PHD"/>
</dbReference>
<dbReference type="InterPro" id="IPR019787">
    <property type="entry name" value="Znf_PHD-finger"/>
</dbReference>
<feature type="region of interest" description="Disordered" evidence="5">
    <location>
        <begin position="292"/>
        <end position="633"/>
    </location>
</feature>
<feature type="domain" description="MYND-type" evidence="7">
    <location>
        <begin position="238"/>
        <end position="274"/>
    </location>
</feature>
<dbReference type="OrthoDB" id="787137at2759"/>
<evidence type="ECO:0000256" key="1">
    <source>
        <dbReference type="ARBA" id="ARBA00022723"/>
    </source>
</evidence>
<dbReference type="PROSITE" id="PS50016">
    <property type="entry name" value="ZF_PHD_2"/>
    <property type="match status" value="1"/>
</dbReference>
<dbReference type="RefSeq" id="XP_014155622.1">
    <property type="nucleotide sequence ID" value="XM_014300147.1"/>
</dbReference>
<keyword evidence="9" id="KW-1185">Reference proteome</keyword>
<dbReference type="Pfam" id="PF00628">
    <property type="entry name" value="PHD"/>
    <property type="match status" value="1"/>
</dbReference>
<dbReference type="EMBL" id="KQ242003">
    <property type="protein sequence ID" value="KNC81720.1"/>
    <property type="molecule type" value="Genomic_DNA"/>
</dbReference>
<feature type="region of interest" description="Disordered" evidence="5">
    <location>
        <begin position="690"/>
        <end position="806"/>
    </location>
</feature>
<dbReference type="InterPro" id="IPR002893">
    <property type="entry name" value="Znf_MYND"/>
</dbReference>
<protein>
    <recommendedName>
        <fullName evidence="10">PHD-type domain-containing protein</fullName>
    </recommendedName>
</protein>
<feature type="region of interest" description="Disordered" evidence="5">
    <location>
        <begin position="829"/>
        <end position="870"/>
    </location>
</feature>
<feature type="domain" description="MYND-type" evidence="7">
    <location>
        <begin position="174"/>
        <end position="210"/>
    </location>
</feature>
<dbReference type="PROSITE" id="PS50865">
    <property type="entry name" value="ZF_MYND_2"/>
    <property type="match status" value="3"/>
</dbReference>
<dbReference type="Proteomes" id="UP000054560">
    <property type="component" value="Unassembled WGS sequence"/>
</dbReference>
<dbReference type="Gene3D" id="3.30.40.10">
    <property type="entry name" value="Zinc/RING finger domain, C3HC4 (zinc finger)"/>
    <property type="match status" value="2"/>
</dbReference>
<evidence type="ECO:0000256" key="2">
    <source>
        <dbReference type="ARBA" id="ARBA00022771"/>
    </source>
</evidence>
<feature type="region of interest" description="Disordered" evidence="5">
    <location>
        <begin position="1009"/>
        <end position="1070"/>
    </location>
</feature>
<dbReference type="eggNOG" id="KOG2747">
    <property type="taxonomic scope" value="Eukaryota"/>
</dbReference>
<evidence type="ECO:0000313" key="8">
    <source>
        <dbReference type="EMBL" id="KNC81720.1"/>
    </source>
</evidence>
<dbReference type="STRING" id="667725.A0A0L0FY12"/>
<gene>
    <name evidence="8" type="ORF">SARC_05961</name>
</gene>
<feature type="compositionally biased region" description="Basic and acidic residues" evidence="5">
    <location>
        <begin position="423"/>
        <end position="504"/>
    </location>
</feature>
<evidence type="ECO:0000256" key="4">
    <source>
        <dbReference type="PROSITE-ProRule" id="PRU00134"/>
    </source>
</evidence>
<name>A0A0L0FY12_9EUKA</name>
<evidence type="ECO:0000259" key="7">
    <source>
        <dbReference type="PROSITE" id="PS50865"/>
    </source>
</evidence>
<dbReference type="SMART" id="SM00249">
    <property type="entry name" value="PHD"/>
    <property type="match status" value="2"/>
</dbReference>
<dbReference type="GO" id="GO:0008270">
    <property type="term" value="F:zinc ion binding"/>
    <property type="evidence" value="ECO:0007669"/>
    <property type="project" value="UniProtKB-KW"/>
</dbReference>
<feature type="compositionally biased region" description="Basic and acidic residues" evidence="5">
    <location>
        <begin position="331"/>
        <end position="416"/>
    </location>
</feature>
<reference evidence="8 9" key="1">
    <citation type="submission" date="2011-02" db="EMBL/GenBank/DDBJ databases">
        <title>The Genome Sequence of Sphaeroforma arctica JP610.</title>
        <authorList>
            <consortium name="The Broad Institute Genome Sequencing Platform"/>
            <person name="Russ C."/>
            <person name="Cuomo C."/>
            <person name="Young S.K."/>
            <person name="Zeng Q."/>
            <person name="Gargeya S."/>
            <person name="Alvarado L."/>
            <person name="Berlin A."/>
            <person name="Chapman S.B."/>
            <person name="Chen Z."/>
            <person name="Freedman E."/>
            <person name="Gellesch M."/>
            <person name="Goldberg J."/>
            <person name="Griggs A."/>
            <person name="Gujja S."/>
            <person name="Heilman E."/>
            <person name="Heiman D."/>
            <person name="Howarth C."/>
            <person name="Mehta T."/>
            <person name="Neiman D."/>
            <person name="Pearson M."/>
            <person name="Roberts A."/>
            <person name="Saif S."/>
            <person name="Shea T."/>
            <person name="Shenoy N."/>
            <person name="Sisk P."/>
            <person name="Stolte C."/>
            <person name="Sykes S."/>
            <person name="White J."/>
            <person name="Yandava C."/>
            <person name="Burger G."/>
            <person name="Gray M.W."/>
            <person name="Holland P.W.H."/>
            <person name="King N."/>
            <person name="Lang F.B.F."/>
            <person name="Roger A.J."/>
            <person name="Ruiz-Trillo I."/>
            <person name="Haas B."/>
            <person name="Nusbaum C."/>
            <person name="Birren B."/>
        </authorList>
    </citation>
    <scope>NUCLEOTIDE SEQUENCE [LARGE SCALE GENOMIC DNA]</scope>
    <source>
        <strain evidence="8 9">JP610</strain>
    </source>
</reference>
<evidence type="ECO:0008006" key="10">
    <source>
        <dbReference type="Google" id="ProtNLM"/>
    </source>
</evidence>
<evidence type="ECO:0000259" key="6">
    <source>
        <dbReference type="PROSITE" id="PS50016"/>
    </source>
</evidence>
<feature type="compositionally biased region" description="Low complexity" evidence="5">
    <location>
        <begin position="830"/>
        <end position="843"/>
    </location>
</feature>
<feature type="domain" description="MYND-type" evidence="7">
    <location>
        <begin position="48"/>
        <end position="84"/>
    </location>
</feature>
<proteinExistence type="predicted"/>
<sequence length="1113" mass="124102">MYVYINTLHLGVDIYNYTIIFLDTMLDARETVSKGVVRGQHTDTIPLCDGCRGREATLSCPCEQRIYCGDECHALDWKNHWKSCSTVDDEQKKAVAATQTKASEARLAEQKCDHCRVKVAILQCACGQRVFCGENCKDLDFKEHRWVCSAVPEAESSAGYRAAVERHEARPQFCDFCKQKPAIQACSCMQRNYCGDECVTLDWKLHRWLCPLESGGKRSATAGILVERQEARSLPRHCSRCLSKKATVSCPCTQRSFCDDQCFALDWKNHRWVCPTVPEKNKWSTLRTVVEEKERKVAPRPPLNNGRLPTSLDDDHRAPSTQASGTPDIPIVEKRSLEVKVSSDRDHSKENQREKESQPNKKLRVDRESSGEGPSRRGTRDMDRNSKGRQRESRESSGVRDSGRHKEDGRGRDRGRSGSVYRQSEKERESRKHVDRLRDERRSNERAREERRSRDRAREERRSRDQKVLRSRDQREHRSKDGGWSKDVHRDKNTDANMAKEVHSGENGSKNIESRVTGKTREGRGSRDEGIPRERSKFGHHNKNEQVNVTQHKEKVSNLNKKVSGIAEGPEDGRSHKDRTVDSDVGRDNPYHRSTKPTEELVYPKKPIRDDKDATEHQTIPEPVKSAGVPPEKKNLLRQWTEESMPIPKKGETFKIRVPKKGKARIAHVLELSAVQDVAEHSPLTKIHTVRPNQNNLSVHDDASAPKSGGGTASNAMKSLKKGSAHSLLRKQTSGTTDVSGSGDARTIFSRSSNESEKPRVNKTKIMDEQRRGLKKLRKEVKIESRRKRKLSRGMKEVSKADTVSQKNVKKDLKMAKMDYIDIRPKYVTSDSSDVSSGSEASAKYTDGNSSASELESEDGHGFATDPTKGKQPVCTICGDPDNSQGEGGMDYLFVCATPSCNNAGHGSCYGFTSVLVDNLFQSDRPWYCNYCKKCTKCGSTDEVNMYLCEYCDSGTHLACCDPPRKKRPSENEDWFCKLCTLYGNGAGIGLQPIPGEYRPKLFTSAKTGAVSSKPTSSGESSHEVATTNKGSATNKVAVQKLSAQTSASEGKTTSSAFPKSVHQNAHSDTGSSIAKAASIANNGGMRAQLGLTNSPFAIVKPNATVPLADPRL</sequence>
<keyword evidence="2 4" id="KW-0863">Zinc-finger</keyword>
<feature type="compositionally biased region" description="Basic and acidic residues" evidence="5">
    <location>
        <begin position="571"/>
        <end position="616"/>
    </location>
</feature>
<keyword evidence="1" id="KW-0479">Metal-binding</keyword>
<feature type="compositionally biased region" description="Polar residues" evidence="5">
    <location>
        <begin position="730"/>
        <end position="740"/>
    </location>
</feature>
<dbReference type="GeneID" id="25906465"/>
<feature type="domain" description="PHD-type" evidence="6">
    <location>
        <begin position="929"/>
        <end position="983"/>
    </location>
</feature>
<evidence type="ECO:0000256" key="5">
    <source>
        <dbReference type="SAM" id="MobiDB-lite"/>
    </source>
</evidence>
<feature type="compositionally biased region" description="Basic and acidic residues" evidence="5">
    <location>
        <begin position="754"/>
        <end position="772"/>
    </location>
</feature>
<dbReference type="SUPFAM" id="SSF57903">
    <property type="entry name" value="FYVE/PHD zinc finger"/>
    <property type="match status" value="2"/>
</dbReference>
<feature type="compositionally biased region" description="Basic and acidic residues" evidence="5">
    <location>
        <begin position="519"/>
        <end position="537"/>
    </location>
</feature>
<keyword evidence="3" id="KW-0862">Zinc</keyword>
<evidence type="ECO:0000313" key="9">
    <source>
        <dbReference type="Proteomes" id="UP000054560"/>
    </source>
</evidence>
<organism evidence="8 9">
    <name type="scientific">Sphaeroforma arctica JP610</name>
    <dbReference type="NCBI Taxonomy" id="667725"/>
    <lineage>
        <taxon>Eukaryota</taxon>
        <taxon>Ichthyosporea</taxon>
        <taxon>Ichthyophonida</taxon>
        <taxon>Sphaeroforma</taxon>
    </lineage>
</organism>
<dbReference type="SUPFAM" id="SSF144232">
    <property type="entry name" value="HIT/MYND zinc finger-like"/>
    <property type="match status" value="4"/>
</dbReference>
<feature type="compositionally biased region" description="Basic residues" evidence="5">
    <location>
        <begin position="773"/>
        <end position="793"/>
    </location>
</feature>
<dbReference type="InterPro" id="IPR013083">
    <property type="entry name" value="Znf_RING/FYVE/PHD"/>
</dbReference>
<dbReference type="PROSITE" id="PS01360">
    <property type="entry name" value="ZF_MYND_1"/>
    <property type="match status" value="3"/>
</dbReference>
<accession>A0A0L0FY12</accession>
<dbReference type="AlphaFoldDB" id="A0A0L0FY12"/>
<evidence type="ECO:0000256" key="3">
    <source>
        <dbReference type="ARBA" id="ARBA00022833"/>
    </source>
</evidence>
<dbReference type="InterPro" id="IPR011011">
    <property type="entry name" value="Znf_FYVE_PHD"/>
</dbReference>